<dbReference type="InterPro" id="IPR051202">
    <property type="entry name" value="Peptidase_C40"/>
</dbReference>
<dbReference type="InterPro" id="IPR003646">
    <property type="entry name" value="SH3-like_bac-type"/>
</dbReference>
<proteinExistence type="inferred from homology"/>
<evidence type="ECO:0000259" key="5">
    <source>
        <dbReference type="PROSITE" id="PS51781"/>
    </source>
</evidence>
<dbReference type="PANTHER" id="PTHR47053:SF1">
    <property type="entry name" value="MUREIN DD-ENDOPEPTIDASE MEPH-RELATED"/>
    <property type="match status" value="1"/>
</dbReference>
<feature type="domain" description="NlpC/P60" evidence="6">
    <location>
        <begin position="247"/>
        <end position="381"/>
    </location>
</feature>
<gene>
    <name evidence="7" type="ORF">SAMN06265367_104174</name>
</gene>
<reference evidence="7 8" key="1">
    <citation type="submission" date="2017-05" db="EMBL/GenBank/DDBJ databases">
        <authorList>
            <person name="Varghese N."/>
            <person name="Submissions S."/>
        </authorList>
    </citation>
    <scope>NUCLEOTIDE SEQUENCE [LARGE SCALE GENOMIC DNA]</scope>
    <source>
        <strain evidence="7 8">DSM 15360</strain>
    </source>
</reference>
<evidence type="ECO:0000256" key="3">
    <source>
        <dbReference type="ARBA" id="ARBA00022801"/>
    </source>
</evidence>
<dbReference type="InterPro" id="IPR038765">
    <property type="entry name" value="Papain-like_cys_pep_sf"/>
</dbReference>
<protein>
    <submittedName>
        <fullName evidence="7">SH3 domain-containing protein</fullName>
    </submittedName>
</protein>
<evidence type="ECO:0000313" key="7">
    <source>
        <dbReference type="EMBL" id="SMP25502.1"/>
    </source>
</evidence>
<evidence type="ECO:0000256" key="4">
    <source>
        <dbReference type="ARBA" id="ARBA00022807"/>
    </source>
</evidence>
<accession>A0ABY1P3I5</accession>
<feature type="domain" description="SH3b" evidence="5">
    <location>
        <begin position="105"/>
        <end position="168"/>
    </location>
</feature>
<keyword evidence="2" id="KW-0645">Protease</keyword>
<dbReference type="SUPFAM" id="SSF82057">
    <property type="entry name" value="Prokaryotic SH3-related domain"/>
    <property type="match status" value="1"/>
</dbReference>
<dbReference type="SUPFAM" id="SSF54001">
    <property type="entry name" value="Cysteine proteinases"/>
    <property type="match status" value="1"/>
</dbReference>
<dbReference type="Pfam" id="PF00877">
    <property type="entry name" value="NLPC_P60"/>
    <property type="match status" value="1"/>
</dbReference>
<comment type="similarity">
    <text evidence="1">Belongs to the peptidase C40 family.</text>
</comment>
<dbReference type="PROSITE" id="PS51935">
    <property type="entry name" value="NLPC_P60"/>
    <property type="match status" value="1"/>
</dbReference>
<keyword evidence="3" id="KW-0378">Hydrolase</keyword>
<name>A0ABY1P3I5_9BACT</name>
<comment type="caution">
    <text evidence="7">The sequence shown here is derived from an EMBL/GenBank/DDBJ whole genome shotgun (WGS) entry which is preliminary data.</text>
</comment>
<keyword evidence="8" id="KW-1185">Reference proteome</keyword>
<evidence type="ECO:0000259" key="6">
    <source>
        <dbReference type="PROSITE" id="PS51935"/>
    </source>
</evidence>
<sequence length="398" mass="44758">MVFFYFALVMKIKYIPILVSLFTILISCESKTDNEEVNSLIEAKRAEVAPDKRVALWDLTFENDSLKGETDQPEALKALIEELNAKQLSFTEAVSILPEATLGDKIKALVTISVANIRSNPKHSAELATQALMGTPLNVLKEDDGWFLVQTPDGYLSWVDRAGIHLMTEEELERWFREPKVVFTSLIGYVWKTEDQSEMVSDLVAGDILTISEETKDQLKVNLPDGRQGWISASDAQDWESWIASRNTSPEALITTAKQMMGTPYLWGGTSIKGVDCSGFTKTIYYLNGQIIPRDASQQINEGELVDADKNWDKLQVGDLLFFGVKGTPEKKERVVHVGMWIGNGEFIHSRGLVRISSFDPENPNYDEYELGRYLRTKRIVNVPSEHVLSVSELLTTN</sequence>
<dbReference type="Proteomes" id="UP001157915">
    <property type="component" value="Unassembled WGS sequence"/>
</dbReference>
<dbReference type="InterPro" id="IPR041382">
    <property type="entry name" value="SH3_16"/>
</dbReference>
<dbReference type="EMBL" id="FXUA01000004">
    <property type="protein sequence ID" value="SMP25502.1"/>
    <property type="molecule type" value="Genomic_DNA"/>
</dbReference>
<dbReference type="Gene3D" id="2.30.30.40">
    <property type="entry name" value="SH3 Domains"/>
    <property type="match status" value="2"/>
</dbReference>
<organism evidence="7 8">
    <name type="scientific">Algoriphagus winogradskyi</name>
    <dbReference type="NCBI Taxonomy" id="237017"/>
    <lineage>
        <taxon>Bacteria</taxon>
        <taxon>Pseudomonadati</taxon>
        <taxon>Bacteroidota</taxon>
        <taxon>Cytophagia</taxon>
        <taxon>Cytophagales</taxon>
        <taxon>Cyclobacteriaceae</taxon>
        <taxon>Algoriphagus</taxon>
    </lineage>
</organism>
<dbReference type="Gene3D" id="3.90.1720.10">
    <property type="entry name" value="endopeptidase domain like (from Nostoc punctiforme)"/>
    <property type="match status" value="1"/>
</dbReference>
<dbReference type="PANTHER" id="PTHR47053">
    <property type="entry name" value="MUREIN DD-ENDOPEPTIDASE MEPH-RELATED"/>
    <property type="match status" value="1"/>
</dbReference>
<evidence type="ECO:0000256" key="2">
    <source>
        <dbReference type="ARBA" id="ARBA00022670"/>
    </source>
</evidence>
<dbReference type="PROSITE" id="PS51781">
    <property type="entry name" value="SH3B"/>
    <property type="match status" value="1"/>
</dbReference>
<dbReference type="Pfam" id="PF18348">
    <property type="entry name" value="SH3_16"/>
    <property type="match status" value="1"/>
</dbReference>
<evidence type="ECO:0000256" key="1">
    <source>
        <dbReference type="ARBA" id="ARBA00007074"/>
    </source>
</evidence>
<keyword evidence="4" id="KW-0788">Thiol protease</keyword>
<dbReference type="InterPro" id="IPR000064">
    <property type="entry name" value="NLP_P60_dom"/>
</dbReference>
<evidence type="ECO:0000313" key="8">
    <source>
        <dbReference type="Proteomes" id="UP001157915"/>
    </source>
</evidence>